<keyword evidence="8" id="KW-1185">Reference proteome</keyword>
<evidence type="ECO:0000256" key="4">
    <source>
        <dbReference type="ARBA" id="ARBA00023014"/>
    </source>
</evidence>
<evidence type="ECO:0000256" key="3">
    <source>
        <dbReference type="ARBA" id="ARBA00023004"/>
    </source>
</evidence>
<evidence type="ECO:0000313" key="8">
    <source>
        <dbReference type="Proteomes" id="UP001597544"/>
    </source>
</evidence>
<protein>
    <recommendedName>
        <fullName evidence="6">Rieske domain-containing protein</fullName>
    </recommendedName>
</protein>
<dbReference type="PROSITE" id="PS51257">
    <property type="entry name" value="PROKAR_LIPOPROTEIN"/>
    <property type="match status" value="1"/>
</dbReference>
<dbReference type="SUPFAM" id="SSF50022">
    <property type="entry name" value="ISP domain"/>
    <property type="match status" value="1"/>
</dbReference>
<feature type="signal peptide" evidence="5">
    <location>
        <begin position="1"/>
        <end position="18"/>
    </location>
</feature>
<keyword evidence="2" id="KW-0479">Metal-binding</keyword>
<dbReference type="InterPro" id="IPR036922">
    <property type="entry name" value="Rieske_2Fe-2S_sf"/>
</dbReference>
<keyword evidence="1" id="KW-0001">2Fe-2S</keyword>
<gene>
    <name evidence="7" type="ORF">ACFSRY_04390</name>
</gene>
<organism evidence="7 8">
    <name type="scientific">Pontibacter locisalis</name>
    <dbReference type="NCBI Taxonomy" id="1719035"/>
    <lineage>
        <taxon>Bacteria</taxon>
        <taxon>Pseudomonadati</taxon>
        <taxon>Bacteroidota</taxon>
        <taxon>Cytophagia</taxon>
        <taxon>Cytophagales</taxon>
        <taxon>Hymenobacteraceae</taxon>
        <taxon>Pontibacter</taxon>
    </lineage>
</organism>
<dbReference type="RefSeq" id="WP_377503550.1">
    <property type="nucleotide sequence ID" value="NZ_JBHULU010000004.1"/>
</dbReference>
<dbReference type="Proteomes" id="UP001597544">
    <property type="component" value="Unassembled WGS sequence"/>
</dbReference>
<evidence type="ECO:0000256" key="5">
    <source>
        <dbReference type="SAM" id="SignalP"/>
    </source>
</evidence>
<keyword evidence="4" id="KW-0411">Iron-sulfur</keyword>
<keyword evidence="5" id="KW-0732">Signal</keyword>
<feature type="chain" id="PRO_5046833823" description="Rieske domain-containing protein" evidence="5">
    <location>
        <begin position="19"/>
        <end position="138"/>
    </location>
</feature>
<feature type="domain" description="Rieske" evidence="6">
    <location>
        <begin position="41"/>
        <end position="136"/>
    </location>
</feature>
<keyword evidence="3" id="KW-0408">Iron</keyword>
<dbReference type="EMBL" id="JBHULU010000004">
    <property type="protein sequence ID" value="MFD2513092.1"/>
    <property type="molecule type" value="Genomic_DNA"/>
</dbReference>
<name>A0ABW5IJJ2_9BACT</name>
<evidence type="ECO:0000256" key="2">
    <source>
        <dbReference type="ARBA" id="ARBA00022723"/>
    </source>
</evidence>
<reference evidence="8" key="1">
    <citation type="journal article" date="2019" name="Int. J. Syst. Evol. Microbiol.">
        <title>The Global Catalogue of Microorganisms (GCM) 10K type strain sequencing project: providing services to taxonomists for standard genome sequencing and annotation.</title>
        <authorList>
            <consortium name="The Broad Institute Genomics Platform"/>
            <consortium name="The Broad Institute Genome Sequencing Center for Infectious Disease"/>
            <person name="Wu L."/>
            <person name="Ma J."/>
        </authorList>
    </citation>
    <scope>NUCLEOTIDE SEQUENCE [LARGE SCALE GENOMIC DNA]</scope>
    <source>
        <strain evidence="8">KCTC 42498</strain>
    </source>
</reference>
<evidence type="ECO:0000259" key="6">
    <source>
        <dbReference type="PROSITE" id="PS51296"/>
    </source>
</evidence>
<evidence type="ECO:0000256" key="1">
    <source>
        <dbReference type="ARBA" id="ARBA00022714"/>
    </source>
</evidence>
<evidence type="ECO:0000313" key="7">
    <source>
        <dbReference type="EMBL" id="MFD2513092.1"/>
    </source>
</evidence>
<dbReference type="InterPro" id="IPR017941">
    <property type="entry name" value="Rieske_2Fe-2S"/>
</dbReference>
<comment type="caution">
    <text evidence="7">The sequence shown here is derived from an EMBL/GenBank/DDBJ whole genome shotgun (WGS) entry which is preliminary data.</text>
</comment>
<accession>A0ABW5IJJ2</accession>
<dbReference type="PROSITE" id="PS51296">
    <property type="entry name" value="RIESKE"/>
    <property type="match status" value="1"/>
</dbReference>
<dbReference type="Gene3D" id="2.102.10.10">
    <property type="entry name" value="Rieske [2Fe-2S] iron-sulphur domain"/>
    <property type="match status" value="1"/>
</dbReference>
<proteinExistence type="predicted"/>
<sequence>MSRIWPLLVLLFLVSACKDTFNGPAIPEVPVSEQINVSSLQYPALRQDGGYVYLNGGYKGILVVRQSASLYTAFERACPYDPTAACSQVKVDPSNLFIVDDCCGSQFNLQGGVMAGPAVYGLKQYKTSLSGSVLYISN</sequence>